<proteinExistence type="predicted"/>
<dbReference type="KEGG" id="hhg:XM38_049940"/>
<dbReference type="InterPro" id="IPR012767">
    <property type="entry name" value="Trehalose_TreY"/>
</dbReference>
<keyword evidence="3" id="KW-1185">Reference proteome</keyword>
<dbReference type="NCBIfam" id="TIGR02401">
    <property type="entry name" value="trehalose_TreY"/>
    <property type="match status" value="1"/>
</dbReference>
<evidence type="ECO:0000313" key="2">
    <source>
        <dbReference type="EMBL" id="ASC74020.1"/>
    </source>
</evidence>
<dbReference type="GO" id="GO:0005992">
    <property type="term" value="P:trehalose biosynthetic process"/>
    <property type="evidence" value="ECO:0007669"/>
    <property type="project" value="TreeGrafter"/>
</dbReference>
<dbReference type="STRING" id="1641165.XM38_01235"/>
<evidence type="ECO:0000259" key="1">
    <source>
        <dbReference type="SMART" id="SM00642"/>
    </source>
</evidence>
<dbReference type="SMART" id="SM00642">
    <property type="entry name" value="Aamy"/>
    <property type="match status" value="1"/>
</dbReference>
<dbReference type="RefSeq" id="WP_080805201.1">
    <property type="nucleotide sequence ID" value="NZ_CP021983.2"/>
</dbReference>
<accession>A0A1Z3HUM6</accession>
<dbReference type="Proteomes" id="UP000191901">
    <property type="component" value="Chromosome"/>
</dbReference>
<gene>
    <name evidence="2" type="ORF">XM38_049940</name>
</gene>
<dbReference type="Gene3D" id="3.20.20.80">
    <property type="entry name" value="Glycosidases"/>
    <property type="match status" value="4"/>
</dbReference>
<sequence length="945" mass="109177">MRIPIATYRLQMRPEFGFSDAQHILSYLAELGISDIYASPIFKARQGSGHGYDIVDPNQLNPELGSEDDFTALMDTLHDLAMGWVQDIVPNHMAYDSQNPFLMDILEHGPDSEYADYFDIEWEHPYDDFKGKLLTPMLGDFYGKCLENGEIQLDYSAAGLHINYYHLRIPLRIESYARFLTHDLGRLSRSLGRSSSDFMKLLGILYIVKNISAETTGRERKDQVEFVKDLLWELYSSNDDVKAFIDHNLKLFNGKVGRPESFELLDGLLSEQFFRLAFWKVGAEELNYRRFFTINELICVRVEDHRVFQKTHHLISQLVQSEHFTGLRIDHLDGLYDPTQYLRRLREKLDDIFLVVEKILELNEELPNWWPIQGTSGYDFLNQVNSLFCCQAHESAFNDIYRQVSGVTDRYADMVIAKKRLIAETNLVGDVDNLAHLLKRIAGQYRYGRDFTLSGLKKSILEVLVQFPIYCTYVNRNGISQRDQHYIETAIAQAKQRIPQLVNELTLIEKLLLLNFEDFLSDDEKNQWLHFVMRFQQFSGPLMAKGIEDTLFYVYNRLISLNEVGGHPDHFGIAIDDFHHFNQKTLAHWPHALNATATHDTKRSEDMRARLNVLSEIPQEWAQQVHHWQQLNQPHKQTTAKRVIPDANDEYFLYQTLVGIYPFQQIPYSNGKDDHFGTDHGTFLERITQYVVKAVREAKVYTAWLRADTEYEAGFIRFVQAILDPSPDNEFFRAFRPFQEKVAAYGLYNSLSQTLLKIASPGVPDFYQGTELWDLSLVDPDNRRPVDYDERLSFLQEIKRRCQTGMTSLLSDLKATRYDGRLKLFLIIRALAARQQYLEVFQTGDYYPLVVNGQFADHVIAFARHAGNTTAIAIAPRFLTSLITPDQEPLGNAVWADTHVSIPSALRGPWQDALTDLEILDQSQISIGKILQTFPVALLISRDDR</sequence>
<dbReference type="PANTHER" id="PTHR10357">
    <property type="entry name" value="ALPHA-AMYLASE FAMILY MEMBER"/>
    <property type="match status" value="1"/>
</dbReference>
<dbReference type="OrthoDB" id="9805159at2"/>
<dbReference type="GO" id="GO:0030980">
    <property type="term" value="P:alpha-glucan catabolic process"/>
    <property type="evidence" value="ECO:0007669"/>
    <property type="project" value="TreeGrafter"/>
</dbReference>
<evidence type="ECO:0000313" key="3">
    <source>
        <dbReference type="Proteomes" id="UP000191901"/>
    </source>
</evidence>
<dbReference type="EMBL" id="CP021983">
    <property type="protein sequence ID" value="ASC74020.1"/>
    <property type="molecule type" value="Genomic_DNA"/>
</dbReference>
<dbReference type="SUPFAM" id="SSF51445">
    <property type="entry name" value="(Trans)glycosidases"/>
    <property type="match status" value="1"/>
</dbReference>
<feature type="domain" description="Glycosyl hydrolase family 13 catalytic" evidence="1">
    <location>
        <begin position="11"/>
        <end position="664"/>
    </location>
</feature>
<protein>
    <submittedName>
        <fullName evidence="2">Alpha amylase, catalytic region</fullName>
    </submittedName>
</protein>
<reference evidence="2 3" key="1">
    <citation type="journal article" date="2016" name="Biochim. Biophys. Acta">
        <title>Characterization of red-shifted phycobilisomes isolated from the chlorophyll f-containing cyanobacterium Halomicronema hongdechloris.</title>
        <authorList>
            <person name="Li Y."/>
            <person name="Lin Y."/>
            <person name="Garvey C.J."/>
            <person name="Birch D."/>
            <person name="Corkery R.W."/>
            <person name="Loughlin P.C."/>
            <person name="Scheer H."/>
            <person name="Willows R.D."/>
            <person name="Chen M."/>
        </authorList>
    </citation>
    <scope>NUCLEOTIDE SEQUENCE [LARGE SCALE GENOMIC DNA]</scope>
    <source>
        <strain evidence="2 3">C2206</strain>
    </source>
</reference>
<name>A0A1Z3HUM6_9CYAN</name>
<organism evidence="2 3">
    <name type="scientific">Halomicronema hongdechloris C2206</name>
    <dbReference type="NCBI Taxonomy" id="1641165"/>
    <lineage>
        <taxon>Bacteria</taxon>
        <taxon>Bacillati</taxon>
        <taxon>Cyanobacteriota</taxon>
        <taxon>Cyanophyceae</taxon>
        <taxon>Nodosilineales</taxon>
        <taxon>Nodosilineaceae</taxon>
        <taxon>Halomicronema</taxon>
    </lineage>
</organism>
<dbReference type="AlphaFoldDB" id="A0A1Z3HUM6"/>
<dbReference type="GO" id="GO:0047470">
    <property type="term" value="F:(1,4)-alpha-D-glucan 1-alpha-D-glucosylmutase activity"/>
    <property type="evidence" value="ECO:0007669"/>
    <property type="project" value="TreeGrafter"/>
</dbReference>
<dbReference type="InterPro" id="IPR017853">
    <property type="entry name" value="GH"/>
</dbReference>
<dbReference type="CDD" id="cd11336">
    <property type="entry name" value="AmyAc_MTSase"/>
    <property type="match status" value="1"/>
</dbReference>
<dbReference type="InterPro" id="IPR006047">
    <property type="entry name" value="GH13_cat_dom"/>
</dbReference>
<dbReference type="Pfam" id="PF00128">
    <property type="entry name" value="Alpha-amylase"/>
    <property type="match status" value="1"/>
</dbReference>
<dbReference type="PANTHER" id="PTHR10357:SF216">
    <property type="entry name" value="MALTOOLIGOSYL TREHALOSE SYNTHASE-RELATED"/>
    <property type="match status" value="1"/>
</dbReference>